<gene>
    <name evidence="1" type="ORF">SAMN02745134_01509</name>
</gene>
<dbReference type="EMBL" id="FWXH01000003">
    <property type="protein sequence ID" value="SMC21998.1"/>
    <property type="molecule type" value="Genomic_DNA"/>
</dbReference>
<dbReference type="RefSeq" id="WP_084114988.1">
    <property type="nucleotide sequence ID" value="NZ_FWXH01000003.1"/>
</dbReference>
<sequence length="84" mass="10041">MNINELENKIHKMGLDKYKYNLGNMPMRELELGLIRENNKWTVYQSYEKGGYNTIKTFDNEDEACDLILYFLKLEKKKETLLNS</sequence>
<reference evidence="1 2" key="1">
    <citation type="submission" date="2017-04" db="EMBL/GenBank/DDBJ databases">
        <authorList>
            <person name="Afonso C.L."/>
            <person name="Miller P.J."/>
            <person name="Scott M.A."/>
            <person name="Spackman E."/>
            <person name="Goraichik I."/>
            <person name="Dimitrov K.M."/>
            <person name="Suarez D.L."/>
            <person name="Swayne D.E."/>
        </authorList>
    </citation>
    <scope>NUCLEOTIDE SEQUENCE [LARGE SCALE GENOMIC DNA]</scope>
    <source>
        <strain evidence="1 2">DSM 12555</strain>
    </source>
</reference>
<protein>
    <submittedName>
        <fullName evidence="1">Uncharacterized protein</fullName>
    </submittedName>
</protein>
<accession>A0A1W1XED1</accession>
<dbReference type="AlphaFoldDB" id="A0A1W1XED1"/>
<dbReference type="OrthoDB" id="8239791at2"/>
<organism evidence="1 2">
    <name type="scientific">Clostridium acidisoli DSM 12555</name>
    <dbReference type="NCBI Taxonomy" id="1121291"/>
    <lineage>
        <taxon>Bacteria</taxon>
        <taxon>Bacillati</taxon>
        <taxon>Bacillota</taxon>
        <taxon>Clostridia</taxon>
        <taxon>Eubacteriales</taxon>
        <taxon>Clostridiaceae</taxon>
        <taxon>Clostridium</taxon>
    </lineage>
</organism>
<evidence type="ECO:0000313" key="1">
    <source>
        <dbReference type="EMBL" id="SMC21998.1"/>
    </source>
</evidence>
<dbReference type="Proteomes" id="UP000192468">
    <property type="component" value="Unassembled WGS sequence"/>
</dbReference>
<keyword evidence="2" id="KW-1185">Reference proteome</keyword>
<dbReference type="STRING" id="1121291.SAMN02745134_01509"/>
<name>A0A1W1XED1_9CLOT</name>
<evidence type="ECO:0000313" key="2">
    <source>
        <dbReference type="Proteomes" id="UP000192468"/>
    </source>
</evidence>
<proteinExistence type="predicted"/>